<dbReference type="Pfam" id="PF20259">
    <property type="entry name" value="tRNA_Me_trans_M"/>
    <property type="match status" value="1"/>
</dbReference>
<dbReference type="HAMAP" id="MF_00144">
    <property type="entry name" value="tRNA_thiouridyl_MnmA"/>
    <property type="match status" value="1"/>
</dbReference>
<feature type="binding site" evidence="9">
    <location>
        <begin position="24"/>
        <end position="31"/>
    </location>
    <ligand>
        <name>ATP</name>
        <dbReference type="ChEBI" id="CHEBI:30616"/>
    </ligand>
</feature>
<dbReference type="CDD" id="cd01998">
    <property type="entry name" value="MnmA_TRMU-like"/>
    <property type="match status" value="1"/>
</dbReference>
<dbReference type="GO" id="GO:0005524">
    <property type="term" value="F:ATP binding"/>
    <property type="evidence" value="ECO:0007669"/>
    <property type="project" value="UniProtKB-KW"/>
</dbReference>
<evidence type="ECO:0000256" key="8">
    <source>
        <dbReference type="ARBA" id="ARBA00051542"/>
    </source>
</evidence>
<comment type="similarity">
    <text evidence="9">Belongs to the MnmA/TRMU family.</text>
</comment>
<organism evidence="12 13">
    <name type="scientific">Candidatus Nomurabacteria bacterium RIFCSPLOWO2_01_FULL_36_10b</name>
    <dbReference type="NCBI Taxonomy" id="1801766"/>
    <lineage>
        <taxon>Bacteria</taxon>
        <taxon>Candidatus Nomuraibacteriota</taxon>
    </lineage>
</organism>
<gene>
    <name evidence="9" type="primary">mnmA</name>
    <name evidence="12" type="ORF">A2997_00185</name>
</gene>
<feature type="active site" description="Cysteine persulfide intermediate" evidence="9">
    <location>
        <position position="251"/>
    </location>
</feature>
<keyword evidence="3 9" id="KW-0819">tRNA processing</keyword>
<evidence type="ECO:0000313" key="13">
    <source>
        <dbReference type="Proteomes" id="UP000179448"/>
    </source>
</evidence>
<keyword evidence="1 9" id="KW-0820">tRNA-binding</keyword>
<dbReference type="Gene3D" id="2.40.30.10">
    <property type="entry name" value="Translation factors"/>
    <property type="match status" value="1"/>
</dbReference>
<feature type="region of interest" description="Interaction with tRNA" evidence="9">
    <location>
        <begin position="201"/>
        <end position="203"/>
    </location>
</feature>
<dbReference type="FunFam" id="2.30.30.280:FF:000001">
    <property type="entry name" value="tRNA-specific 2-thiouridylase MnmA"/>
    <property type="match status" value="1"/>
</dbReference>
<keyword evidence="2 9" id="KW-0808">Transferase</keyword>
<reference evidence="12 13" key="1">
    <citation type="journal article" date="2016" name="Nat. Commun.">
        <title>Thousands of microbial genomes shed light on interconnected biogeochemical processes in an aquifer system.</title>
        <authorList>
            <person name="Anantharaman K."/>
            <person name="Brown C.T."/>
            <person name="Hug L.A."/>
            <person name="Sharon I."/>
            <person name="Castelle C.J."/>
            <person name="Probst A.J."/>
            <person name="Thomas B.C."/>
            <person name="Singh A."/>
            <person name="Wilkins M.J."/>
            <person name="Karaoz U."/>
            <person name="Brodie E.L."/>
            <person name="Williams K.H."/>
            <person name="Hubbard S.S."/>
            <person name="Banfield J.F."/>
        </authorList>
    </citation>
    <scope>NUCLEOTIDE SEQUENCE [LARGE SCALE GENOMIC DNA]</scope>
</reference>
<keyword evidence="9" id="KW-0963">Cytoplasm</keyword>
<feature type="region of interest" description="Interaction with target base in tRNA" evidence="9">
    <location>
        <begin position="108"/>
        <end position="110"/>
    </location>
</feature>
<dbReference type="InterPro" id="IPR046884">
    <property type="entry name" value="MnmA-like_central"/>
</dbReference>
<evidence type="ECO:0000313" key="12">
    <source>
        <dbReference type="EMBL" id="OGI83246.1"/>
    </source>
</evidence>
<dbReference type="Pfam" id="PF20258">
    <property type="entry name" value="tRNA_Me_trans_C"/>
    <property type="match status" value="1"/>
</dbReference>
<dbReference type="STRING" id="1801766.A2997_00185"/>
<evidence type="ECO:0000256" key="6">
    <source>
        <dbReference type="ARBA" id="ARBA00022884"/>
    </source>
</evidence>
<keyword evidence="6 9" id="KW-0694">RNA-binding</keyword>
<evidence type="ECO:0000256" key="2">
    <source>
        <dbReference type="ARBA" id="ARBA00022679"/>
    </source>
</evidence>
<dbReference type="GO" id="GO:0103016">
    <property type="term" value="F:tRNA-uridine 2-sulfurtransferase activity"/>
    <property type="evidence" value="ECO:0007669"/>
    <property type="project" value="UniProtKB-EC"/>
</dbReference>
<keyword evidence="4 9" id="KW-0547">Nucleotide-binding</keyword>
<comment type="subcellular location">
    <subcellularLocation>
        <location evidence="9">Cytoplasm</location>
    </subcellularLocation>
</comment>
<comment type="caution">
    <text evidence="9">Lacks conserved residue(s) required for the propagation of feature annotation.</text>
</comment>
<dbReference type="EMBL" id="MFUQ01000021">
    <property type="protein sequence ID" value="OGI83246.1"/>
    <property type="molecule type" value="Genomic_DNA"/>
</dbReference>
<evidence type="ECO:0000256" key="1">
    <source>
        <dbReference type="ARBA" id="ARBA00022555"/>
    </source>
</evidence>
<dbReference type="Gene3D" id="2.30.30.280">
    <property type="entry name" value="Adenine nucleotide alpha hydrolases-like domains"/>
    <property type="match status" value="1"/>
</dbReference>
<feature type="active site" description="Nucleophile" evidence="9">
    <location>
        <position position="113"/>
    </location>
</feature>
<evidence type="ECO:0000256" key="3">
    <source>
        <dbReference type="ARBA" id="ARBA00022694"/>
    </source>
</evidence>
<dbReference type="Gene3D" id="3.40.50.620">
    <property type="entry name" value="HUPs"/>
    <property type="match status" value="1"/>
</dbReference>
<feature type="domain" description="tRNA-specific 2-thiouridylase MnmA-like central" evidence="11">
    <location>
        <begin position="259"/>
        <end position="325"/>
    </location>
</feature>
<dbReference type="SUPFAM" id="SSF52402">
    <property type="entry name" value="Adenine nucleotide alpha hydrolases-like"/>
    <property type="match status" value="1"/>
</dbReference>
<feature type="binding site" evidence="9">
    <location>
        <position position="137"/>
    </location>
    <ligand>
        <name>ATP</name>
        <dbReference type="ChEBI" id="CHEBI:30616"/>
    </ligand>
</feature>
<comment type="caution">
    <text evidence="12">The sequence shown here is derived from an EMBL/GenBank/DDBJ whole genome shotgun (WGS) entry which is preliminary data.</text>
</comment>
<protein>
    <recommendedName>
        <fullName evidence="9">tRNA-specific 2-thiouridylase MnmA</fullName>
        <ecNumber evidence="9">2.8.1.13</ecNumber>
    </recommendedName>
</protein>
<dbReference type="GO" id="GO:0005737">
    <property type="term" value="C:cytoplasm"/>
    <property type="evidence" value="ECO:0007669"/>
    <property type="project" value="UniProtKB-SubCell"/>
</dbReference>
<evidence type="ECO:0000256" key="7">
    <source>
        <dbReference type="ARBA" id="ARBA00023157"/>
    </source>
</evidence>
<comment type="function">
    <text evidence="9">Catalyzes the 2-thiolation of uridine at the wobble position (U34) of tRNA, leading to the formation of s(2)U34.</text>
</comment>
<keyword evidence="7" id="KW-1015">Disulfide bond</keyword>
<dbReference type="InterPro" id="IPR014729">
    <property type="entry name" value="Rossmann-like_a/b/a_fold"/>
</dbReference>
<feature type="domain" description="tRNA-specific 2-thiouridylase MnmA-like C-terminal" evidence="10">
    <location>
        <begin position="363"/>
        <end position="421"/>
    </location>
</feature>
<keyword evidence="5 9" id="KW-0067">ATP-binding</keyword>
<dbReference type="EC" id="2.8.1.13" evidence="9"/>
<proteinExistence type="inferred from homology"/>
<dbReference type="InterPro" id="IPR046885">
    <property type="entry name" value="MnmA-like_C"/>
</dbReference>
<evidence type="ECO:0000256" key="4">
    <source>
        <dbReference type="ARBA" id="ARBA00022741"/>
    </source>
</evidence>
<evidence type="ECO:0000256" key="9">
    <source>
        <dbReference type="HAMAP-Rule" id="MF_00144"/>
    </source>
</evidence>
<dbReference type="PANTHER" id="PTHR11933:SF5">
    <property type="entry name" value="MITOCHONDRIAL TRNA-SPECIFIC 2-THIOURIDYLASE 1"/>
    <property type="match status" value="1"/>
</dbReference>
<dbReference type="InterPro" id="IPR004506">
    <property type="entry name" value="MnmA-like"/>
</dbReference>
<comment type="catalytic activity">
    <reaction evidence="8 9">
        <text>S-sulfanyl-L-cysteinyl-[protein] + uridine(34) in tRNA + AH2 + ATP = 2-thiouridine(34) in tRNA + L-cysteinyl-[protein] + A + AMP + diphosphate + H(+)</text>
        <dbReference type="Rhea" id="RHEA:47032"/>
        <dbReference type="Rhea" id="RHEA-COMP:10131"/>
        <dbReference type="Rhea" id="RHEA-COMP:11726"/>
        <dbReference type="Rhea" id="RHEA-COMP:11727"/>
        <dbReference type="Rhea" id="RHEA-COMP:11728"/>
        <dbReference type="ChEBI" id="CHEBI:13193"/>
        <dbReference type="ChEBI" id="CHEBI:15378"/>
        <dbReference type="ChEBI" id="CHEBI:17499"/>
        <dbReference type="ChEBI" id="CHEBI:29950"/>
        <dbReference type="ChEBI" id="CHEBI:30616"/>
        <dbReference type="ChEBI" id="CHEBI:33019"/>
        <dbReference type="ChEBI" id="CHEBI:61963"/>
        <dbReference type="ChEBI" id="CHEBI:65315"/>
        <dbReference type="ChEBI" id="CHEBI:87170"/>
        <dbReference type="ChEBI" id="CHEBI:456215"/>
        <dbReference type="EC" id="2.8.1.13"/>
    </reaction>
</comment>
<evidence type="ECO:0000256" key="5">
    <source>
        <dbReference type="ARBA" id="ARBA00022840"/>
    </source>
</evidence>
<feature type="site" description="Interaction with tRNA" evidence="9">
    <location>
        <position position="138"/>
    </location>
</feature>
<evidence type="ECO:0000259" key="11">
    <source>
        <dbReference type="Pfam" id="PF20259"/>
    </source>
</evidence>
<dbReference type="GO" id="GO:0002143">
    <property type="term" value="P:tRNA wobble position uridine thiolation"/>
    <property type="evidence" value="ECO:0007669"/>
    <property type="project" value="TreeGrafter"/>
</dbReference>
<dbReference type="PANTHER" id="PTHR11933">
    <property type="entry name" value="TRNA 5-METHYLAMINOMETHYL-2-THIOURIDYLATE -METHYLTRANSFERASE"/>
    <property type="match status" value="1"/>
</dbReference>
<dbReference type="Pfam" id="PF03054">
    <property type="entry name" value="tRNA_Me_trans"/>
    <property type="match status" value="2"/>
</dbReference>
<feature type="site" description="Interaction with tRNA" evidence="9">
    <location>
        <position position="405"/>
    </location>
</feature>
<dbReference type="Proteomes" id="UP000179448">
    <property type="component" value="Unassembled WGS sequence"/>
</dbReference>
<feature type="region of interest" description="Interaction with tRNA" evidence="9">
    <location>
        <begin position="370"/>
        <end position="371"/>
    </location>
</feature>
<dbReference type="GO" id="GO:0000049">
    <property type="term" value="F:tRNA binding"/>
    <property type="evidence" value="ECO:0007669"/>
    <property type="project" value="UniProtKB-KW"/>
</dbReference>
<evidence type="ECO:0000259" key="10">
    <source>
        <dbReference type="Pfam" id="PF20258"/>
    </source>
</evidence>
<sequence>MLFSLRKEKKKDTSRRRRESVFIGLSGGVDSAVAAALLCNDGYDVFGVYIRTWQPDWMKCTWREERRDAMRVSAHLRIPFLELDLSEEYRIYVAEYFIDEYKKGRTPNPDVMCNKEIKFGRFYNWARTHGADYVATGHYSQILPLLPCPVRRGMASSPDSGRTNESDQLSSGAIYSPKTLGGSPHLDGVGMGLFCSTDTTKDQSYFLWTLKSEQLNHILFPIGNFEKKHVRQLAKKFGIPVAEKKDSQGICFIGDIDMKEFLMHYIPQKRGDVLNTDGDIIGYHDGAVFYTIGERHGFIITKKGASDEPMYVVEKDIEENTITVAPLVPLSPSSDEGQLTYFRGAKINLISINDINSTLAIGQKLSCQIRYHGEIKSCMVSEYNLVLHTATVILDVSDATIASGQSLVIYDGDRCVGGGVIE</sequence>
<dbReference type="AlphaFoldDB" id="A0A1F6WN55"/>
<name>A0A1F6WN55_9BACT</name>
<accession>A0A1F6WN55</accession>
<dbReference type="InterPro" id="IPR023382">
    <property type="entry name" value="MnmA-like_central_sf"/>
</dbReference>
<feature type="binding site" evidence="9">
    <location>
        <position position="50"/>
    </location>
    <ligand>
        <name>ATP</name>
        <dbReference type="ChEBI" id="CHEBI:30616"/>
    </ligand>
</feature>